<sequence>MSSAAGRLDGYTLADWEALEPVEGHRIELVHGRLVVNAAPAPRHQRVADRLCRLLDDAVAPHGLEALTAVGVRVGQLGYIPDIVVCTPVDDDAITINSTSVTLVAEVVSPSTAKTDRLEKPAAYAAASIPIYWRIELAPGAPPVIYCYELDNGVYALTATADTTATITTRITPDISVTLDVTALTAQRT</sequence>
<organism evidence="2 3">
    <name type="scientific">Kibdelosporangium philippinense</name>
    <dbReference type="NCBI Taxonomy" id="211113"/>
    <lineage>
        <taxon>Bacteria</taxon>
        <taxon>Bacillati</taxon>
        <taxon>Actinomycetota</taxon>
        <taxon>Actinomycetes</taxon>
        <taxon>Pseudonocardiales</taxon>
        <taxon>Pseudonocardiaceae</taxon>
        <taxon>Kibdelosporangium</taxon>
    </lineage>
</organism>
<proteinExistence type="predicted"/>
<dbReference type="Gene3D" id="3.90.1570.10">
    <property type="entry name" value="tt1808, chain A"/>
    <property type="match status" value="1"/>
</dbReference>
<keyword evidence="2" id="KW-0540">Nuclease</keyword>
<evidence type="ECO:0000259" key="1">
    <source>
        <dbReference type="Pfam" id="PF05685"/>
    </source>
</evidence>
<reference evidence="2 3" key="1">
    <citation type="submission" date="2021-12" db="EMBL/GenBank/DDBJ databases">
        <title>Genome sequence of Kibdelosporangium philippinense ATCC 49844.</title>
        <authorList>
            <person name="Fedorov E.A."/>
            <person name="Omeragic M."/>
            <person name="Shalygina K.F."/>
            <person name="Maclea K.S."/>
        </authorList>
    </citation>
    <scope>NUCLEOTIDE SEQUENCE [LARGE SCALE GENOMIC DNA]</scope>
    <source>
        <strain evidence="2 3">ATCC 49844</strain>
    </source>
</reference>
<keyword evidence="2" id="KW-0378">Hydrolase</keyword>
<dbReference type="InterPro" id="IPR011335">
    <property type="entry name" value="Restrct_endonuc-II-like"/>
</dbReference>
<name>A0ABS8ZKP8_9PSEU</name>
<dbReference type="PANTHER" id="PTHR35400">
    <property type="entry name" value="SLR1083 PROTEIN"/>
    <property type="match status" value="1"/>
</dbReference>
<dbReference type="InterPro" id="IPR012296">
    <property type="entry name" value="Nuclease_put_TT1808"/>
</dbReference>
<dbReference type="CDD" id="cd06260">
    <property type="entry name" value="DUF820-like"/>
    <property type="match status" value="1"/>
</dbReference>
<keyword evidence="2" id="KW-0255">Endonuclease</keyword>
<evidence type="ECO:0000313" key="2">
    <source>
        <dbReference type="EMBL" id="MCE7007038.1"/>
    </source>
</evidence>
<protein>
    <submittedName>
        <fullName evidence="2">Uma2 family endonuclease</fullName>
    </submittedName>
</protein>
<dbReference type="Pfam" id="PF05685">
    <property type="entry name" value="Uma2"/>
    <property type="match status" value="1"/>
</dbReference>
<dbReference type="GO" id="GO:0004519">
    <property type="term" value="F:endonuclease activity"/>
    <property type="evidence" value="ECO:0007669"/>
    <property type="project" value="UniProtKB-KW"/>
</dbReference>
<dbReference type="EMBL" id="JAJVCN010000002">
    <property type="protein sequence ID" value="MCE7007038.1"/>
    <property type="molecule type" value="Genomic_DNA"/>
</dbReference>
<accession>A0ABS8ZKP8</accession>
<gene>
    <name evidence="2" type="ORF">LWC34_30030</name>
</gene>
<dbReference type="SUPFAM" id="SSF52980">
    <property type="entry name" value="Restriction endonuclease-like"/>
    <property type="match status" value="1"/>
</dbReference>
<dbReference type="RefSeq" id="WP_233728437.1">
    <property type="nucleotide sequence ID" value="NZ_JAJVCN010000002.1"/>
</dbReference>
<keyword evidence="3" id="KW-1185">Reference proteome</keyword>
<dbReference type="Proteomes" id="UP001521150">
    <property type="component" value="Unassembled WGS sequence"/>
</dbReference>
<dbReference type="InterPro" id="IPR008538">
    <property type="entry name" value="Uma2"/>
</dbReference>
<dbReference type="PANTHER" id="PTHR35400:SF3">
    <property type="entry name" value="SLL1072 PROTEIN"/>
    <property type="match status" value="1"/>
</dbReference>
<comment type="caution">
    <text evidence="2">The sequence shown here is derived from an EMBL/GenBank/DDBJ whole genome shotgun (WGS) entry which is preliminary data.</text>
</comment>
<evidence type="ECO:0000313" key="3">
    <source>
        <dbReference type="Proteomes" id="UP001521150"/>
    </source>
</evidence>
<feature type="domain" description="Putative restriction endonuclease" evidence="1">
    <location>
        <begin position="18"/>
        <end position="178"/>
    </location>
</feature>